<dbReference type="STRING" id="1239962.C943_03987"/>
<sequence length="45" mass="5286">MKSGCKGRKNIWFQFEPFGKSLIFNDLLMYRRFSFSVQGVCAQGY</sequence>
<evidence type="ECO:0000313" key="1">
    <source>
        <dbReference type="EMBL" id="EMS34170.1"/>
    </source>
</evidence>
<evidence type="ECO:0000313" key="2">
    <source>
        <dbReference type="Proteomes" id="UP000010953"/>
    </source>
</evidence>
<dbReference type="Proteomes" id="UP000010953">
    <property type="component" value="Unassembled WGS sequence"/>
</dbReference>
<dbReference type="EMBL" id="AMZY02000007">
    <property type="protein sequence ID" value="EMS34170.1"/>
    <property type="molecule type" value="Genomic_DNA"/>
</dbReference>
<protein>
    <submittedName>
        <fullName evidence="1">Uncharacterized protein</fullName>
    </submittedName>
</protein>
<comment type="caution">
    <text evidence="1">The sequence shown here is derived from an EMBL/GenBank/DDBJ whole genome shotgun (WGS) entry which is preliminary data.</text>
</comment>
<organism evidence="1 2">
    <name type="scientific">Mariniradius saccharolyticus AK6</name>
    <dbReference type="NCBI Taxonomy" id="1239962"/>
    <lineage>
        <taxon>Bacteria</taxon>
        <taxon>Pseudomonadati</taxon>
        <taxon>Bacteroidota</taxon>
        <taxon>Cytophagia</taxon>
        <taxon>Cytophagales</taxon>
        <taxon>Cyclobacteriaceae</taxon>
        <taxon>Mariniradius</taxon>
    </lineage>
</organism>
<reference evidence="1" key="1">
    <citation type="submission" date="2013-01" db="EMBL/GenBank/DDBJ databases">
        <title>Genome assembly of Mariniradius saccharolyticus AK6.</title>
        <authorList>
            <person name="Vaidya B."/>
            <person name="Khatri I."/>
            <person name="Tanuku N.R.S."/>
            <person name="Subramanian S."/>
            <person name="Pinnaka A."/>
        </authorList>
    </citation>
    <scope>NUCLEOTIDE SEQUENCE [LARGE SCALE GENOMIC DNA]</scope>
    <source>
        <strain evidence="1">AK6</strain>
    </source>
</reference>
<name>M7X9R1_9BACT</name>
<accession>M7X9R1</accession>
<dbReference type="InParanoid" id="M7X9R1"/>
<proteinExistence type="predicted"/>
<keyword evidence="2" id="KW-1185">Reference proteome</keyword>
<dbReference type="AlphaFoldDB" id="M7X9R1"/>
<gene>
    <name evidence="1" type="ORF">C943_03987</name>
</gene>